<organism evidence="7 8">
    <name type="scientific">Candidatus Roizmanbacteria bacterium RIFCSPHIGHO2_12_FULL_44_10</name>
    <dbReference type="NCBI Taxonomy" id="1802054"/>
    <lineage>
        <taxon>Bacteria</taxon>
        <taxon>Candidatus Roizmaniibacteriota</taxon>
    </lineage>
</organism>
<proteinExistence type="inferred from homology"/>
<dbReference type="GO" id="GO:0019843">
    <property type="term" value="F:rRNA binding"/>
    <property type="evidence" value="ECO:0007669"/>
    <property type="project" value="UniProtKB-UniRule"/>
</dbReference>
<protein>
    <recommendedName>
        <fullName evidence="5 6">Small ribosomal subunit protein bS20</fullName>
    </recommendedName>
</protein>
<dbReference type="GO" id="GO:1990904">
    <property type="term" value="C:ribonucleoprotein complex"/>
    <property type="evidence" value="ECO:0007669"/>
    <property type="project" value="UniProtKB-KW"/>
</dbReference>
<dbReference type="SUPFAM" id="SSF46992">
    <property type="entry name" value="Ribosomal protein S20"/>
    <property type="match status" value="1"/>
</dbReference>
<evidence type="ECO:0000256" key="1">
    <source>
        <dbReference type="ARBA" id="ARBA00022730"/>
    </source>
</evidence>
<dbReference type="Pfam" id="PF01649">
    <property type="entry name" value="Ribosomal_S20p"/>
    <property type="match status" value="1"/>
</dbReference>
<dbReference type="InterPro" id="IPR002583">
    <property type="entry name" value="Ribosomal_bS20"/>
</dbReference>
<dbReference type="EMBL" id="MGAE01000013">
    <property type="protein sequence ID" value="OGK39811.1"/>
    <property type="molecule type" value="Genomic_DNA"/>
</dbReference>
<evidence type="ECO:0000256" key="6">
    <source>
        <dbReference type="HAMAP-Rule" id="MF_00500"/>
    </source>
</evidence>
<keyword evidence="2 6" id="KW-0694">RNA-binding</keyword>
<comment type="caution">
    <text evidence="7">The sequence shown here is derived from an EMBL/GenBank/DDBJ whole genome shotgun (WGS) entry which is preliminary data.</text>
</comment>
<comment type="similarity">
    <text evidence="6">Belongs to the bacterial ribosomal protein bS20 family.</text>
</comment>
<evidence type="ECO:0000256" key="2">
    <source>
        <dbReference type="ARBA" id="ARBA00022884"/>
    </source>
</evidence>
<evidence type="ECO:0000313" key="7">
    <source>
        <dbReference type="EMBL" id="OGK39811.1"/>
    </source>
</evidence>
<evidence type="ECO:0000313" key="8">
    <source>
        <dbReference type="Proteomes" id="UP000179024"/>
    </source>
</evidence>
<accession>A0A1F7I8W9</accession>
<dbReference type="NCBIfam" id="TIGR00029">
    <property type="entry name" value="S20"/>
    <property type="match status" value="1"/>
</dbReference>
<dbReference type="GO" id="GO:0006412">
    <property type="term" value="P:translation"/>
    <property type="evidence" value="ECO:0007669"/>
    <property type="project" value="UniProtKB-UniRule"/>
</dbReference>
<dbReference type="GO" id="GO:0003735">
    <property type="term" value="F:structural constituent of ribosome"/>
    <property type="evidence" value="ECO:0007669"/>
    <property type="project" value="InterPro"/>
</dbReference>
<sequence length="86" mass="10013">MPIIKSAQKKLRQDIRNREQNRIFREKYKHALVVLRRKAEKKLKITEKDLAGAFTLIDKTAKRGIIHPNKAARLKSRVSKLVNPKA</sequence>
<gene>
    <name evidence="6" type="primary">rpsT</name>
    <name evidence="7" type="ORF">A3F34_01085</name>
</gene>
<dbReference type="HAMAP" id="MF_00500">
    <property type="entry name" value="Ribosomal_bS20"/>
    <property type="match status" value="1"/>
</dbReference>
<evidence type="ECO:0000256" key="5">
    <source>
        <dbReference type="ARBA" id="ARBA00035136"/>
    </source>
</evidence>
<dbReference type="GO" id="GO:0005840">
    <property type="term" value="C:ribosome"/>
    <property type="evidence" value="ECO:0007669"/>
    <property type="project" value="UniProtKB-KW"/>
</dbReference>
<name>A0A1F7I8W9_9BACT</name>
<comment type="function">
    <text evidence="6">Binds directly to 16S ribosomal RNA.</text>
</comment>
<dbReference type="InterPro" id="IPR036510">
    <property type="entry name" value="Ribosomal_bS20_sf"/>
</dbReference>
<dbReference type="Gene3D" id="1.20.58.110">
    <property type="entry name" value="Ribosomal protein S20"/>
    <property type="match status" value="1"/>
</dbReference>
<keyword evidence="4 6" id="KW-0687">Ribonucleoprotein</keyword>
<keyword evidence="3 6" id="KW-0689">Ribosomal protein</keyword>
<evidence type="ECO:0000256" key="4">
    <source>
        <dbReference type="ARBA" id="ARBA00023274"/>
    </source>
</evidence>
<keyword evidence="1 6" id="KW-0699">rRNA-binding</keyword>
<dbReference type="Proteomes" id="UP000179024">
    <property type="component" value="Unassembled WGS sequence"/>
</dbReference>
<reference evidence="7 8" key="1">
    <citation type="journal article" date="2016" name="Nat. Commun.">
        <title>Thousands of microbial genomes shed light on interconnected biogeochemical processes in an aquifer system.</title>
        <authorList>
            <person name="Anantharaman K."/>
            <person name="Brown C.T."/>
            <person name="Hug L.A."/>
            <person name="Sharon I."/>
            <person name="Castelle C.J."/>
            <person name="Probst A.J."/>
            <person name="Thomas B.C."/>
            <person name="Singh A."/>
            <person name="Wilkins M.J."/>
            <person name="Karaoz U."/>
            <person name="Brodie E.L."/>
            <person name="Williams K.H."/>
            <person name="Hubbard S.S."/>
            <person name="Banfield J.F."/>
        </authorList>
    </citation>
    <scope>NUCLEOTIDE SEQUENCE [LARGE SCALE GENOMIC DNA]</scope>
</reference>
<dbReference type="AlphaFoldDB" id="A0A1F7I8W9"/>
<evidence type="ECO:0000256" key="3">
    <source>
        <dbReference type="ARBA" id="ARBA00022980"/>
    </source>
</evidence>